<reference evidence="2 3" key="1">
    <citation type="submission" date="2019-03" db="EMBL/GenBank/DDBJ databases">
        <title>First draft genome of Liparis tanakae, snailfish: a comprehensive survey of snailfish specific genes.</title>
        <authorList>
            <person name="Kim W."/>
            <person name="Song I."/>
            <person name="Jeong J.-H."/>
            <person name="Kim D."/>
            <person name="Kim S."/>
            <person name="Ryu S."/>
            <person name="Song J.Y."/>
            <person name="Lee S.K."/>
        </authorList>
    </citation>
    <scope>NUCLEOTIDE SEQUENCE [LARGE SCALE GENOMIC DNA]</scope>
    <source>
        <tissue evidence="2">Muscle</tissue>
    </source>
</reference>
<evidence type="ECO:0000256" key="1">
    <source>
        <dbReference type="SAM" id="MobiDB-lite"/>
    </source>
</evidence>
<dbReference type="EMBL" id="SRLO01014876">
    <property type="protein sequence ID" value="TNN24604.1"/>
    <property type="molecule type" value="Genomic_DNA"/>
</dbReference>
<organism evidence="2 3">
    <name type="scientific">Liparis tanakae</name>
    <name type="common">Tanaka's snailfish</name>
    <dbReference type="NCBI Taxonomy" id="230148"/>
    <lineage>
        <taxon>Eukaryota</taxon>
        <taxon>Metazoa</taxon>
        <taxon>Chordata</taxon>
        <taxon>Craniata</taxon>
        <taxon>Vertebrata</taxon>
        <taxon>Euteleostomi</taxon>
        <taxon>Actinopterygii</taxon>
        <taxon>Neopterygii</taxon>
        <taxon>Teleostei</taxon>
        <taxon>Neoteleostei</taxon>
        <taxon>Acanthomorphata</taxon>
        <taxon>Eupercaria</taxon>
        <taxon>Perciformes</taxon>
        <taxon>Cottioidei</taxon>
        <taxon>Cottales</taxon>
        <taxon>Liparidae</taxon>
        <taxon>Liparis</taxon>
    </lineage>
</organism>
<dbReference type="Proteomes" id="UP000314294">
    <property type="component" value="Unassembled WGS sequence"/>
</dbReference>
<protein>
    <submittedName>
        <fullName evidence="2">Uncharacterized protein</fullName>
    </submittedName>
</protein>
<name>A0A4Z2E7S8_9TELE</name>
<accession>A0A4Z2E7S8</accession>
<comment type="caution">
    <text evidence="2">The sequence shown here is derived from an EMBL/GenBank/DDBJ whole genome shotgun (WGS) entry which is preliminary data.</text>
</comment>
<dbReference type="AlphaFoldDB" id="A0A4Z2E7S8"/>
<sequence length="61" mass="6682">MNTSASEGMPRSFLGEELPGGGASWRRSFLEEELPGGGASWGRSFLEEERRRTRAPGPQSE</sequence>
<gene>
    <name evidence="2" type="ORF">EYF80_065270</name>
</gene>
<feature type="region of interest" description="Disordered" evidence="1">
    <location>
        <begin position="1"/>
        <end position="61"/>
    </location>
</feature>
<dbReference type="OrthoDB" id="10670402at2759"/>
<evidence type="ECO:0000313" key="2">
    <source>
        <dbReference type="EMBL" id="TNN24604.1"/>
    </source>
</evidence>
<evidence type="ECO:0000313" key="3">
    <source>
        <dbReference type="Proteomes" id="UP000314294"/>
    </source>
</evidence>
<proteinExistence type="predicted"/>
<keyword evidence="3" id="KW-1185">Reference proteome</keyword>